<dbReference type="Proteomes" id="UP000324222">
    <property type="component" value="Unassembled WGS sequence"/>
</dbReference>
<organism evidence="1 2">
    <name type="scientific">Portunus trituberculatus</name>
    <name type="common">Swimming crab</name>
    <name type="synonym">Neptunus trituberculatus</name>
    <dbReference type="NCBI Taxonomy" id="210409"/>
    <lineage>
        <taxon>Eukaryota</taxon>
        <taxon>Metazoa</taxon>
        <taxon>Ecdysozoa</taxon>
        <taxon>Arthropoda</taxon>
        <taxon>Crustacea</taxon>
        <taxon>Multicrustacea</taxon>
        <taxon>Malacostraca</taxon>
        <taxon>Eumalacostraca</taxon>
        <taxon>Eucarida</taxon>
        <taxon>Decapoda</taxon>
        <taxon>Pleocyemata</taxon>
        <taxon>Brachyura</taxon>
        <taxon>Eubrachyura</taxon>
        <taxon>Portunoidea</taxon>
        <taxon>Portunidae</taxon>
        <taxon>Portuninae</taxon>
        <taxon>Portunus</taxon>
    </lineage>
</organism>
<evidence type="ECO:0000313" key="2">
    <source>
        <dbReference type="Proteomes" id="UP000324222"/>
    </source>
</evidence>
<proteinExistence type="predicted"/>
<dbReference type="EMBL" id="VSRR010087854">
    <property type="protein sequence ID" value="MPC91462.1"/>
    <property type="molecule type" value="Genomic_DNA"/>
</dbReference>
<evidence type="ECO:0000313" key="1">
    <source>
        <dbReference type="EMBL" id="MPC91462.1"/>
    </source>
</evidence>
<reference evidence="1 2" key="1">
    <citation type="submission" date="2019-05" db="EMBL/GenBank/DDBJ databases">
        <title>Another draft genome of Portunus trituberculatus and its Hox gene families provides insights of decapod evolution.</title>
        <authorList>
            <person name="Jeong J.-H."/>
            <person name="Song I."/>
            <person name="Kim S."/>
            <person name="Choi T."/>
            <person name="Kim D."/>
            <person name="Ryu S."/>
            <person name="Kim W."/>
        </authorList>
    </citation>
    <scope>NUCLEOTIDE SEQUENCE [LARGE SCALE GENOMIC DNA]</scope>
    <source>
        <tissue evidence="1">Muscle</tissue>
    </source>
</reference>
<sequence>MPVTVTEVRKEVVEFSHLLGTTSFGMLVKRPEYTPKPDALLKPFNKEVCGRDMEGWRKVWSV</sequence>
<gene>
    <name evidence="1" type="ORF">E2C01_086500</name>
</gene>
<name>A0A5B7J5K9_PORTR</name>
<dbReference type="AlphaFoldDB" id="A0A5B7J5K9"/>
<comment type="caution">
    <text evidence="1">The sequence shown here is derived from an EMBL/GenBank/DDBJ whole genome shotgun (WGS) entry which is preliminary data.</text>
</comment>
<accession>A0A5B7J5K9</accession>
<keyword evidence="2" id="KW-1185">Reference proteome</keyword>
<protein>
    <submittedName>
        <fullName evidence="1">Uncharacterized protein</fullName>
    </submittedName>
</protein>